<dbReference type="AlphaFoldDB" id="A0A822CIB8"/>
<reference evidence="2" key="1">
    <citation type="submission" date="2021-02" db="EMBL/GenBank/DDBJ databases">
        <authorList>
            <person name="Nowell W R."/>
        </authorList>
    </citation>
    <scope>NUCLEOTIDE SEQUENCE</scope>
</reference>
<feature type="compositionally biased region" description="Basic residues" evidence="1">
    <location>
        <begin position="9"/>
        <end position="20"/>
    </location>
</feature>
<sequence>MQDTFLIGHARRTRKLRQRQKQLDPEAYRLKVNTQRREHRLRTKFHVLTQKQAKRKNRSLIKKRETDRKRQKR</sequence>
<protein>
    <submittedName>
        <fullName evidence="2">Uncharacterized protein</fullName>
    </submittedName>
</protein>
<accession>A0A822CIB8</accession>
<proteinExistence type="predicted"/>
<comment type="caution">
    <text evidence="2">The sequence shown here is derived from an EMBL/GenBank/DDBJ whole genome shotgun (WGS) entry which is preliminary data.</text>
</comment>
<feature type="region of interest" description="Disordered" evidence="1">
    <location>
        <begin position="49"/>
        <end position="73"/>
    </location>
</feature>
<dbReference type="Proteomes" id="UP000663848">
    <property type="component" value="Unassembled WGS sequence"/>
</dbReference>
<name>A0A822CIB8_9BILA</name>
<gene>
    <name evidence="2" type="ORF">QYT958_LOCUS41642</name>
</gene>
<feature type="non-terminal residue" evidence="2">
    <location>
        <position position="73"/>
    </location>
</feature>
<evidence type="ECO:0000256" key="1">
    <source>
        <dbReference type="SAM" id="MobiDB-lite"/>
    </source>
</evidence>
<feature type="region of interest" description="Disordered" evidence="1">
    <location>
        <begin position="1"/>
        <end position="26"/>
    </location>
</feature>
<evidence type="ECO:0000313" key="3">
    <source>
        <dbReference type="Proteomes" id="UP000663848"/>
    </source>
</evidence>
<evidence type="ECO:0000313" key="2">
    <source>
        <dbReference type="EMBL" id="CAF5044590.1"/>
    </source>
</evidence>
<dbReference type="EMBL" id="CAJOBR010048318">
    <property type="protein sequence ID" value="CAF5044590.1"/>
    <property type="molecule type" value="Genomic_DNA"/>
</dbReference>
<feature type="compositionally biased region" description="Basic residues" evidence="1">
    <location>
        <begin position="52"/>
        <end position="61"/>
    </location>
</feature>
<organism evidence="2 3">
    <name type="scientific">Rotaria socialis</name>
    <dbReference type="NCBI Taxonomy" id="392032"/>
    <lineage>
        <taxon>Eukaryota</taxon>
        <taxon>Metazoa</taxon>
        <taxon>Spiralia</taxon>
        <taxon>Gnathifera</taxon>
        <taxon>Rotifera</taxon>
        <taxon>Eurotatoria</taxon>
        <taxon>Bdelloidea</taxon>
        <taxon>Philodinida</taxon>
        <taxon>Philodinidae</taxon>
        <taxon>Rotaria</taxon>
    </lineage>
</organism>
<feature type="compositionally biased region" description="Basic and acidic residues" evidence="1">
    <location>
        <begin position="62"/>
        <end position="73"/>
    </location>
</feature>